<reference evidence="6" key="1">
    <citation type="journal article" date="2023" name="Mol. Phylogenet. Evol.">
        <title>Genome-scale phylogeny and comparative genomics of the fungal order Sordariales.</title>
        <authorList>
            <person name="Hensen N."/>
            <person name="Bonometti L."/>
            <person name="Westerberg I."/>
            <person name="Brannstrom I.O."/>
            <person name="Guillou S."/>
            <person name="Cros-Aarteil S."/>
            <person name="Calhoun S."/>
            <person name="Haridas S."/>
            <person name="Kuo A."/>
            <person name="Mondo S."/>
            <person name="Pangilinan J."/>
            <person name="Riley R."/>
            <person name="LaButti K."/>
            <person name="Andreopoulos B."/>
            <person name="Lipzen A."/>
            <person name="Chen C."/>
            <person name="Yan M."/>
            <person name="Daum C."/>
            <person name="Ng V."/>
            <person name="Clum A."/>
            <person name="Steindorff A."/>
            <person name="Ohm R.A."/>
            <person name="Martin F."/>
            <person name="Silar P."/>
            <person name="Natvig D.O."/>
            <person name="Lalanne C."/>
            <person name="Gautier V."/>
            <person name="Ament-Velasquez S.L."/>
            <person name="Kruys A."/>
            <person name="Hutchinson M.I."/>
            <person name="Powell A.J."/>
            <person name="Barry K."/>
            <person name="Miller A.N."/>
            <person name="Grigoriev I.V."/>
            <person name="Debuchy R."/>
            <person name="Gladieux P."/>
            <person name="Hiltunen Thoren M."/>
            <person name="Johannesson H."/>
        </authorList>
    </citation>
    <scope>NUCLEOTIDE SEQUENCE [LARGE SCALE GENOMIC DNA]</scope>
    <source>
        <strain evidence="6">CBS 340.73</strain>
    </source>
</reference>
<evidence type="ECO:0000259" key="4">
    <source>
        <dbReference type="Pfam" id="PF10017"/>
    </source>
</evidence>
<evidence type="ECO:0000256" key="2">
    <source>
        <dbReference type="ARBA" id="ARBA00022679"/>
    </source>
</evidence>
<comment type="caution">
    <text evidence="5">The sequence shown here is derived from an EMBL/GenBank/DDBJ whole genome shotgun (WGS) entry which is preliminary data.</text>
</comment>
<keyword evidence="1 5" id="KW-0489">Methyltransferase</keyword>
<feature type="domain" description="Histidine-specific methyltransferase SAM-dependent" evidence="4">
    <location>
        <begin position="74"/>
        <end position="394"/>
    </location>
</feature>
<dbReference type="NCBIfam" id="TIGR03439">
    <property type="entry name" value="methyl_EasF"/>
    <property type="match status" value="1"/>
</dbReference>
<evidence type="ECO:0000256" key="1">
    <source>
        <dbReference type="ARBA" id="ARBA00022603"/>
    </source>
</evidence>
<accession>A0AAN6N2Y6</accession>
<dbReference type="InterPro" id="IPR019257">
    <property type="entry name" value="MeTrfase_dom"/>
</dbReference>
<keyword evidence="6" id="KW-1185">Reference proteome</keyword>
<dbReference type="Pfam" id="PF10017">
    <property type="entry name" value="Methyltransf_33"/>
    <property type="match status" value="1"/>
</dbReference>
<dbReference type="EMBL" id="MU853855">
    <property type="protein sequence ID" value="KAK3937424.1"/>
    <property type="molecule type" value="Genomic_DNA"/>
</dbReference>
<organism evidence="5 6">
    <name type="scientific">Diplogelasinospora grovesii</name>
    <dbReference type="NCBI Taxonomy" id="303347"/>
    <lineage>
        <taxon>Eukaryota</taxon>
        <taxon>Fungi</taxon>
        <taxon>Dikarya</taxon>
        <taxon>Ascomycota</taxon>
        <taxon>Pezizomycotina</taxon>
        <taxon>Sordariomycetes</taxon>
        <taxon>Sordariomycetidae</taxon>
        <taxon>Sordariales</taxon>
        <taxon>Diplogelasinosporaceae</taxon>
        <taxon>Diplogelasinospora</taxon>
    </lineage>
</organism>
<keyword evidence="2" id="KW-0808">Transferase</keyword>
<dbReference type="Gene3D" id="3.40.50.150">
    <property type="entry name" value="Vaccinia Virus protein VP39"/>
    <property type="match status" value="1"/>
</dbReference>
<dbReference type="InterPro" id="IPR051128">
    <property type="entry name" value="EgtD_Methyltrsf_superfamily"/>
</dbReference>
<evidence type="ECO:0000313" key="5">
    <source>
        <dbReference type="EMBL" id="KAK3937424.1"/>
    </source>
</evidence>
<dbReference type="GO" id="GO:0008168">
    <property type="term" value="F:methyltransferase activity"/>
    <property type="evidence" value="ECO:0007669"/>
    <property type="project" value="UniProtKB-KW"/>
</dbReference>
<dbReference type="PANTHER" id="PTHR43397">
    <property type="entry name" value="ERGOTHIONEINE BIOSYNTHESIS PROTEIN 1"/>
    <property type="match status" value="1"/>
</dbReference>
<dbReference type="InterPro" id="IPR017805">
    <property type="entry name" value="SAM_MeTrfase_EasF-type_put"/>
</dbReference>
<dbReference type="InterPro" id="IPR029063">
    <property type="entry name" value="SAM-dependent_MTases_sf"/>
</dbReference>
<dbReference type="Proteomes" id="UP001303473">
    <property type="component" value="Unassembled WGS sequence"/>
</dbReference>
<protein>
    <submittedName>
        <fullName evidence="5">Histidine-specific methyltransferase</fullName>
    </submittedName>
</protein>
<dbReference type="PANTHER" id="PTHR43397:SF2">
    <property type="entry name" value="HISTIDINE-SPECIFIC METHYLTRANSFERASE SAM-DEPENDENT DOMAIN-CONTAINING PROTEIN"/>
    <property type="match status" value="1"/>
</dbReference>
<dbReference type="AlphaFoldDB" id="A0AAN6N2Y6"/>
<sequence>MVVRIASPRSYTDGYLPSKSRKFLNGDTLGVVSPTHQQASALSIPVQPTPPSATGIIDIRSSTASLLDSLDTMTLEGLRQPYGAKTMPSLLLWDEKGQDLYNEILASNQYYPYRVENELLKQRIDEIASTVASSSTDMVVELGAGNMTKTSLFLAALDKQLDTPLVYYALDVDQAQLESSIKTLKERTSLTFIEVRGLLGTYADGARWLSRPESGMRHLRKTMVWLGNSIANYLQHEAGEVLGSFAHDPEDGSPQNLAGFLLAVDGCQDAQLISHAYDVPTGQTRRWVRYGLEAAKRHLNDPEAERLLRDDNWRFMGRWEPERQRYENYFVATKDLNATIRGEEIHLKEGERVQILGSGKWTKSEVSRICSRQGLVVNEWWNSVELDYGVYWLQSSLRRKESGIAMDI</sequence>
<proteinExistence type="predicted"/>
<evidence type="ECO:0000256" key="3">
    <source>
        <dbReference type="ARBA" id="ARBA00022691"/>
    </source>
</evidence>
<dbReference type="GO" id="GO:0032259">
    <property type="term" value="P:methylation"/>
    <property type="evidence" value="ECO:0007669"/>
    <property type="project" value="UniProtKB-KW"/>
</dbReference>
<evidence type="ECO:0000313" key="6">
    <source>
        <dbReference type="Proteomes" id="UP001303473"/>
    </source>
</evidence>
<keyword evidence="3" id="KW-0949">S-adenosyl-L-methionine</keyword>
<name>A0AAN6N2Y6_9PEZI</name>
<gene>
    <name evidence="5" type="ORF">QBC46DRAFT_319746</name>
</gene>